<dbReference type="STRING" id="1033810.HLPCO_002795"/>
<dbReference type="Pfam" id="PF12724">
    <property type="entry name" value="Flavodoxin_5"/>
    <property type="match status" value="1"/>
</dbReference>
<comment type="caution">
    <text evidence="2">The sequence shown here is derived from an EMBL/GenBank/DDBJ whole genome shotgun (WGS) entry which is preliminary data.</text>
</comment>
<dbReference type="GO" id="GO:0006783">
    <property type="term" value="P:heme biosynthetic process"/>
    <property type="evidence" value="ECO:0007669"/>
    <property type="project" value="TreeGrafter"/>
</dbReference>
<gene>
    <name evidence="2" type="ORF">HLPCO_002795</name>
</gene>
<dbReference type="InterPro" id="IPR008254">
    <property type="entry name" value="Flavodoxin/NO_synth"/>
</dbReference>
<sequence length="164" mass="18994">MKTLILYVSKKGCTELCAKELAINFRKNVTVMNLKQQKNIDLNPFDTIIMGTPIYIGKINSDLKQFCYQNERKLLNKNIAFFACGVTESDKVCQNLNSQLPDKIANHSLLNSFFGGELRYEKMNSMIKLIVKQFQKQNGNKSPKINHLEIERFCREVRKKIDVK</sequence>
<evidence type="ECO:0000313" key="2">
    <source>
        <dbReference type="EMBL" id="ERJ11226.1"/>
    </source>
</evidence>
<dbReference type="PROSITE" id="PS50902">
    <property type="entry name" value="FLAVODOXIN_LIKE"/>
    <property type="match status" value="1"/>
</dbReference>
<dbReference type="Proteomes" id="UP000005707">
    <property type="component" value="Unassembled WGS sequence"/>
</dbReference>
<dbReference type="PANTHER" id="PTHR38030">
    <property type="entry name" value="PROTOPORPHYRINOGEN IX DEHYDROGENASE [MENAQUINONE]"/>
    <property type="match status" value="1"/>
</dbReference>
<dbReference type="SUPFAM" id="SSF52218">
    <property type="entry name" value="Flavoproteins"/>
    <property type="match status" value="1"/>
</dbReference>
<protein>
    <submittedName>
        <fullName evidence="2">Protoporphyrinogen oxidase protein</fullName>
        <ecNumber evidence="2">1.3.3.4</ecNumber>
    </submittedName>
</protein>
<name>U2E8K1_9MOLU</name>
<reference evidence="2 3" key="1">
    <citation type="journal article" date="2011" name="J. Bacteriol.">
        <title>Genome sequence of Haloplasma contractile, an unusual contractile bacterium from a deep-sea anoxic brine lake.</title>
        <authorList>
            <person name="Antunes A."/>
            <person name="Alam I."/>
            <person name="El Dorry H."/>
            <person name="Siam R."/>
            <person name="Robertson A."/>
            <person name="Bajic V.B."/>
            <person name="Stingl U."/>
        </authorList>
    </citation>
    <scope>NUCLEOTIDE SEQUENCE [LARGE SCALE GENOMIC DNA]</scope>
    <source>
        <strain evidence="2 3">SSD-17B</strain>
    </source>
</reference>
<dbReference type="InParanoid" id="U2E8K1"/>
<accession>U2E8K1</accession>
<keyword evidence="3" id="KW-1185">Reference proteome</keyword>
<dbReference type="eggNOG" id="COG4635">
    <property type="taxonomic scope" value="Bacteria"/>
</dbReference>
<dbReference type="PANTHER" id="PTHR38030:SF2">
    <property type="entry name" value="PROTOPORPHYRINOGEN IX DEHYDROGENASE [QUINONE]"/>
    <property type="match status" value="1"/>
</dbReference>
<keyword evidence="2" id="KW-0560">Oxidoreductase</keyword>
<evidence type="ECO:0000259" key="1">
    <source>
        <dbReference type="PROSITE" id="PS50902"/>
    </source>
</evidence>
<dbReference type="GO" id="GO:0070819">
    <property type="term" value="F:menaquinone-dependent protoporphyrinogen oxidase activity"/>
    <property type="evidence" value="ECO:0007669"/>
    <property type="project" value="TreeGrafter"/>
</dbReference>
<dbReference type="EMBL" id="AFNU02000014">
    <property type="protein sequence ID" value="ERJ11226.1"/>
    <property type="molecule type" value="Genomic_DNA"/>
</dbReference>
<dbReference type="EC" id="1.3.3.4" evidence="2"/>
<dbReference type="Gene3D" id="3.40.50.360">
    <property type="match status" value="1"/>
</dbReference>
<dbReference type="InterPro" id="IPR052200">
    <property type="entry name" value="Protoporphyrinogen_IX_DH"/>
</dbReference>
<organism evidence="2 3">
    <name type="scientific">Haloplasma contractile SSD-17B</name>
    <dbReference type="NCBI Taxonomy" id="1033810"/>
    <lineage>
        <taxon>Bacteria</taxon>
        <taxon>Bacillati</taxon>
        <taxon>Mycoplasmatota</taxon>
        <taxon>Mollicutes</taxon>
        <taxon>Haloplasmatales</taxon>
        <taxon>Haloplasmataceae</taxon>
        <taxon>Haloplasma</taxon>
    </lineage>
</organism>
<dbReference type="RefSeq" id="WP_008824587.1">
    <property type="nucleotide sequence ID" value="NZ_AFNU02000014.1"/>
</dbReference>
<feature type="domain" description="Flavodoxin-like" evidence="1">
    <location>
        <begin position="3"/>
        <end position="164"/>
    </location>
</feature>
<dbReference type="InterPro" id="IPR029039">
    <property type="entry name" value="Flavoprotein-like_sf"/>
</dbReference>
<dbReference type="AlphaFoldDB" id="U2E8K1"/>
<evidence type="ECO:0000313" key="3">
    <source>
        <dbReference type="Proteomes" id="UP000005707"/>
    </source>
</evidence>
<dbReference type="GO" id="GO:0010181">
    <property type="term" value="F:FMN binding"/>
    <property type="evidence" value="ECO:0007669"/>
    <property type="project" value="InterPro"/>
</dbReference>
<dbReference type="GO" id="GO:0004729">
    <property type="term" value="F:oxygen-dependent protoporphyrinogen oxidase activity"/>
    <property type="evidence" value="ECO:0007669"/>
    <property type="project" value="UniProtKB-EC"/>
</dbReference>
<reference evidence="2 3" key="2">
    <citation type="journal article" date="2013" name="PLoS ONE">
        <title>INDIGO - INtegrated Data Warehouse of MIcrobial GenOmes with Examples from the Red Sea Extremophiles.</title>
        <authorList>
            <person name="Alam I."/>
            <person name="Antunes A."/>
            <person name="Kamau A.A."/>
            <person name="Ba Alawi W."/>
            <person name="Kalkatawi M."/>
            <person name="Stingl U."/>
            <person name="Bajic V.B."/>
        </authorList>
    </citation>
    <scope>NUCLEOTIDE SEQUENCE [LARGE SCALE GENOMIC DNA]</scope>
    <source>
        <strain evidence="2 3">SSD-17B</strain>
    </source>
</reference>
<dbReference type="OrthoDB" id="2146857at2"/>
<proteinExistence type="predicted"/>
<dbReference type="InterPro" id="IPR026816">
    <property type="entry name" value="Flavodoxin_dom"/>
</dbReference>